<keyword evidence="1" id="KW-0812">Transmembrane</keyword>
<sequence>MSALWISNLFIQHLGHLPSINWNNLLASIPTVLAAILTKNLLIIVIVGVLSLALIQLAF</sequence>
<dbReference type="Pfam" id="PF05437">
    <property type="entry name" value="AzlD"/>
    <property type="match status" value="1"/>
</dbReference>
<evidence type="ECO:0000313" key="3">
    <source>
        <dbReference type="Proteomes" id="UP000054230"/>
    </source>
</evidence>
<dbReference type="EMBL" id="LKLP01000131">
    <property type="protein sequence ID" value="KSU05156.1"/>
    <property type="molecule type" value="Genomic_DNA"/>
</dbReference>
<accession>A0A0V8CV26</accession>
<dbReference type="PATRIC" id="fig|1360.106.peg.1669"/>
<evidence type="ECO:0000313" key="2">
    <source>
        <dbReference type="EMBL" id="KSU05156.1"/>
    </source>
</evidence>
<reference evidence="3" key="1">
    <citation type="submission" date="2015-10" db="EMBL/GenBank/DDBJ databases">
        <title>Draft Genome Sequences of 11 Lactococcus lactis subspecies cremoris strains.</title>
        <authorList>
            <person name="Wels M."/>
            <person name="Backus L."/>
            <person name="Boekhorst J."/>
            <person name="Dijkstra A."/>
            <person name="Beerthuizen M."/>
            <person name="Kelly W."/>
            <person name="Siezen R."/>
            <person name="Bachmann H."/>
            <person name="Van Hijum S."/>
        </authorList>
    </citation>
    <scope>NUCLEOTIDE SEQUENCE [LARGE SCALE GENOMIC DNA]</scope>
    <source>
        <strain evidence="3">LMG8520</strain>
    </source>
</reference>
<evidence type="ECO:0000256" key="1">
    <source>
        <dbReference type="SAM" id="Phobius"/>
    </source>
</evidence>
<dbReference type="Proteomes" id="UP000054230">
    <property type="component" value="Unassembled WGS sequence"/>
</dbReference>
<keyword evidence="1" id="KW-0472">Membrane</keyword>
<organism evidence="2 3">
    <name type="scientific">Lactococcus lactis subsp. lactis</name>
    <name type="common">Streptococcus lactis</name>
    <dbReference type="NCBI Taxonomy" id="1360"/>
    <lineage>
        <taxon>Bacteria</taxon>
        <taxon>Bacillati</taxon>
        <taxon>Bacillota</taxon>
        <taxon>Bacilli</taxon>
        <taxon>Lactobacillales</taxon>
        <taxon>Streptococcaceae</taxon>
        <taxon>Lactococcus</taxon>
    </lineage>
</organism>
<gene>
    <name evidence="2" type="ORF">LMG8520_2672</name>
</gene>
<feature type="transmembrane region" description="Helical" evidence="1">
    <location>
        <begin position="32"/>
        <end position="55"/>
    </location>
</feature>
<keyword evidence="1" id="KW-1133">Transmembrane helix</keyword>
<dbReference type="InterPro" id="IPR008407">
    <property type="entry name" value="Brnchd-chn_aa_trnsp_AzlD"/>
</dbReference>
<comment type="caution">
    <text evidence="2">The sequence shown here is derived from an EMBL/GenBank/DDBJ whole genome shotgun (WGS) entry which is preliminary data.</text>
</comment>
<name>A0A0V8CV26_LACLL</name>
<protein>
    <submittedName>
        <fullName evidence="2">Uncharacterized protein</fullName>
    </submittedName>
</protein>
<dbReference type="AlphaFoldDB" id="A0A0V8CV26"/>
<proteinExistence type="predicted"/>